<dbReference type="InterPro" id="IPR036765">
    <property type="entry name" value="ZipA_FtsZ-bd_C_sf"/>
</dbReference>
<evidence type="ECO:0000313" key="4">
    <source>
        <dbReference type="EMBL" id="KDB51003.1"/>
    </source>
</evidence>
<comment type="caution">
    <text evidence="4">The sequence shown here is derived from an EMBL/GenBank/DDBJ whole genome shotgun (WGS) entry which is preliminary data.</text>
</comment>
<feature type="compositionally biased region" description="Low complexity" evidence="1">
    <location>
        <begin position="31"/>
        <end position="47"/>
    </location>
</feature>
<dbReference type="PATRIC" id="fig|1286631.3.peg.3295"/>
<dbReference type="STRING" id="34103.SAMN05421778_103262"/>
<gene>
    <name evidence="4" type="ORF">X805_33740</name>
</gene>
<dbReference type="eggNOG" id="COG3115">
    <property type="taxonomic scope" value="Bacteria"/>
</dbReference>
<evidence type="ECO:0000256" key="1">
    <source>
        <dbReference type="SAM" id="MobiDB-lite"/>
    </source>
</evidence>
<dbReference type="AlphaFoldDB" id="A0A059KIU8"/>
<keyword evidence="5" id="KW-1185">Reference proteome</keyword>
<feature type="transmembrane region" description="Helical" evidence="2">
    <location>
        <begin position="6"/>
        <end position="25"/>
    </location>
</feature>
<proteinExistence type="predicted"/>
<feature type="domain" description="ZipA C-terminal FtsZ-binding" evidence="3">
    <location>
        <begin position="255"/>
        <end position="382"/>
    </location>
</feature>
<dbReference type="SUPFAM" id="SSF64383">
    <property type="entry name" value="Cell-division protein ZipA, C-terminal domain"/>
    <property type="match status" value="1"/>
</dbReference>
<evidence type="ECO:0000313" key="5">
    <source>
        <dbReference type="Proteomes" id="UP000026714"/>
    </source>
</evidence>
<accession>A0A059KIU8</accession>
<keyword evidence="2" id="KW-1133">Transmembrane helix</keyword>
<evidence type="ECO:0000259" key="3">
    <source>
        <dbReference type="SMART" id="SM00771"/>
    </source>
</evidence>
<sequence>MNSLQIWLAIIGGLVLAGVIGHGAWQTRRAAGRARPTAAPAGTTSDTPPLPPPDASDSGPGTVPMALEPSFGPEPASTRPAVFDALPREPAAVREPAMEAIVPAPAVPPVAPIEQRLSEVPAALAHPPRRHSSSARIDALIDAIVPIGLDAPLSAEQVLAQVPPTRRAGSKPFLIEGRHAETGQWEPLAAPARYSALQAGVQQVNRGGAINEIEYSEFVQKIQACADALGGEALFPDMLEVVARARVLDHIAVNHDAQLAMRLQARRGSWPLSWVQQHAARHGFVDGPTPGRLVLPGRTEGAPPVLELCLDAQAALADDPGQVWVDQMSLIFDVPQTPRQDQPFNAWCAAGQALAISLDAEVTDDSGQRLHAESFAMIREDLDGLYDKLEEFGLPAGAPVTRRLFS</sequence>
<dbReference type="Proteomes" id="UP000026714">
    <property type="component" value="Unassembled WGS sequence"/>
</dbReference>
<dbReference type="SMART" id="SM00771">
    <property type="entry name" value="ZipA_C"/>
    <property type="match status" value="1"/>
</dbReference>
<dbReference type="GO" id="GO:0090529">
    <property type="term" value="P:cell septum assembly"/>
    <property type="evidence" value="ECO:0007669"/>
    <property type="project" value="InterPro"/>
</dbReference>
<organism evidence="4 5">
    <name type="scientific">Sphaerotilus natans subsp. natans DSM 6575</name>
    <dbReference type="NCBI Taxonomy" id="1286631"/>
    <lineage>
        <taxon>Bacteria</taxon>
        <taxon>Pseudomonadati</taxon>
        <taxon>Pseudomonadota</taxon>
        <taxon>Betaproteobacteria</taxon>
        <taxon>Burkholderiales</taxon>
        <taxon>Sphaerotilaceae</taxon>
        <taxon>Sphaerotilus</taxon>
    </lineage>
</organism>
<feature type="region of interest" description="Disordered" evidence="1">
    <location>
        <begin position="31"/>
        <end position="80"/>
    </location>
</feature>
<reference evidence="4 5" key="1">
    <citation type="journal article" date="2014" name="FEMS Microbiol. Ecol.">
        <title>Sphaerotilus natans encrusted with nanoball-shaped Fe(III) oxide minerals formed by nitrate-reducing mixotrophic Fe(II) oxidation.</title>
        <authorList>
            <person name="Park S."/>
            <person name="Kim D.H."/>
            <person name="Lee J.H."/>
            <person name="Hur H.G."/>
        </authorList>
    </citation>
    <scope>NUCLEOTIDE SEQUENCE [LARGE SCALE GENOMIC DNA]</scope>
    <source>
        <strain evidence="4 5">DSM 6575</strain>
    </source>
</reference>
<dbReference type="EMBL" id="AZRA01000102">
    <property type="protein sequence ID" value="KDB51003.1"/>
    <property type="molecule type" value="Genomic_DNA"/>
</dbReference>
<name>A0A059KIU8_9BURK</name>
<keyword evidence="2" id="KW-0812">Transmembrane</keyword>
<dbReference type="InterPro" id="IPR007449">
    <property type="entry name" value="ZipA_FtsZ-bd_C"/>
</dbReference>
<protein>
    <submittedName>
        <fullName evidence="4">ZipA FtsZ-binding region</fullName>
    </submittedName>
</protein>
<dbReference type="RefSeq" id="WP_037484492.1">
    <property type="nucleotide sequence ID" value="NZ_AZRA01000102.1"/>
</dbReference>
<keyword evidence="2" id="KW-0472">Membrane</keyword>
<evidence type="ECO:0000256" key="2">
    <source>
        <dbReference type="SAM" id="Phobius"/>
    </source>
</evidence>